<dbReference type="OMA" id="SYAQSRC"/>
<dbReference type="Ensembl" id="ENSMMOT00000020406.1">
    <property type="protein sequence ID" value="ENSMMOP00000020072.1"/>
    <property type="gene ID" value="ENSMMOG00000015251.1"/>
</dbReference>
<dbReference type="InterPro" id="IPR000483">
    <property type="entry name" value="Cys-rich_flank_reg_C"/>
</dbReference>
<dbReference type="Gene3D" id="3.80.10.10">
    <property type="entry name" value="Ribonuclease Inhibitor"/>
    <property type="match status" value="3"/>
</dbReference>
<keyword evidence="10 14" id="KW-0472">Membrane</keyword>
<evidence type="ECO:0000313" key="16">
    <source>
        <dbReference type="Ensembl" id="ENSMMOP00000020072.1"/>
    </source>
</evidence>
<dbReference type="Pfam" id="PF01582">
    <property type="entry name" value="TIR"/>
    <property type="match status" value="1"/>
</dbReference>
<evidence type="ECO:0000256" key="13">
    <source>
        <dbReference type="ARBA" id="ARBA00023198"/>
    </source>
</evidence>
<dbReference type="SMART" id="SM00369">
    <property type="entry name" value="LRR_TYP"/>
    <property type="match status" value="11"/>
</dbReference>
<organism evidence="16 17">
    <name type="scientific">Mola mola</name>
    <name type="common">Ocean sunfish</name>
    <name type="synonym">Tetraodon mola</name>
    <dbReference type="NCBI Taxonomy" id="94237"/>
    <lineage>
        <taxon>Eukaryota</taxon>
        <taxon>Metazoa</taxon>
        <taxon>Chordata</taxon>
        <taxon>Craniata</taxon>
        <taxon>Vertebrata</taxon>
        <taxon>Euteleostomi</taxon>
        <taxon>Actinopterygii</taxon>
        <taxon>Neopterygii</taxon>
        <taxon>Teleostei</taxon>
        <taxon>Neoteleostei</taxon>
        <taxon>Acanthomorphata</taxon>
        <taxon>Eupercaria</taxon>
        <taxon>Tetraodontiformes</taxon>
        <taxon>Molidae</taxon>
        <taxon>Mola</taxon>
    </lineage>
</organism>
<evidence type="ECO:0000256" key="3">
    <source>
        <dbReference type="ARBA" id="ARBA00022588"/>
    </source>
</evidence>
<keyword evidence="17" id="KW-1185">Reference proteome</keyword>
<evidence type="ECO:0000256" key="14">
    <source>
        <dbReference type="SAM" id="Phobius"/>
    </source>
</evidence>
<evidence type="ECO:0000256" key="8">
    <source>
        <dbReference type="ARBA" id="ARBA00022859"/>
    </source>
</evidence>
<keyword evidence="13" id="KW-0395">Inflammatory response</keyword>
<evidence type="ECO:0000256" key="10">
    <source>
        <dbReference type="ARBA" id="ARBA00023136"/>
    </source>
</evidence>
<dbReference type="Pfam" id="PF00560">
    <property type="entry name" value="LRR_1"/>
    <property type="match status" value="2"/>
</dbReference>
<keyword evidence="11" id="KW-0675">Receptor</keyword>
<evidence type="ECO:0000313" key="17">
    <source>
        <dbReference type="Proteomes" id="UP000261620"/>
    </source>
</evidence>
<comment type="similarity">
    <text evidence="2">Belongs to the Toll-like receptor family.</text>
</comment>
<dbReference type="InterPro" id="IPR001611">
    <property type="entry name" value="Leu-rich_rpt"/>
</dbReference>
<dbReference type="InterPro" id="IPR003591">
    <property type="entry name" value="Leu-rich_rpt_typical-subtyp"/>
</dbReference>
<dbReference type="SUPFAM" id="SSF52058">
    <property type="entry name" value="L domain-like"/>
    <property type="match status" value="2"/>
</dbReference>
<accession>A0A3Q4BJF4</accession>
<keyword evidence="6" id="KW-0732">Signal</keyword>
<dbReference type="GO" id="GO:0002224">
    <property type="term" value="P:toll-like receptor signaling pathway"/>
    <property type="evidence" value="ECO:0007669"/>
    <property type="project" value="InterPro"/>
</dbReference>
<dbReference type="InterPro" id="IPR000157">
    <property type="entry name" value="TIR_dom"/>
</dbReference>
<dbReference type="FunFam" id="3.40.50.10140:FF:000001">
    <property type="entry name" value="Toll-like receptor 2"/>
    <property type="match status" value="1"/>
</dbReference>
<name>A0A3Q4BJF4_MOLML</name>
<dbReference type="InterPro" id="IPR017241">
    <property type="entry name" value="Toll-like_receptor"/>
</dbReference>
<evidence type="ECO:0000256" key="6">
    <source>
        <dbReference type="ARBA" id="ARBA00022729"/>
    </source>
</evidence>
<proteinExistence type="inferred from homology"/>
<keyword evidence="5 14" id="KW-0812">Transmembrane</keyword>
<evidence type="ECO:0000256" key="9">
    <source>
        <dbReference type="ARBA" id="ARBA00022989"/>
    </source>
</evidence>
<evidence type="ECO:0000256" key="11">
    <source>
        <dbReference type="ARBA" id="ARBA00023170"/>
    </source>
</evidence>
<dbReference type="SUPFAM" id="SSF52200">
    <property type="entry name" value="Toll/Interleukin receptor TIR domain"/>
    <property type="match status" value="1"/>
</dbReference>
<dbReference type="GO" id="GO:0005886">
    <property type="term" value="C:plasma membrane"/>
    <property type="evidence" value="ECO:0007669"/>
    <property type="project" value="TreeGrafter"/>
</dbReference>
<feature type="domain" description="TIR" evidence="15">
    <location>
        <begin position="697"/>
        <end position="842"/>
    </location>
</feature>
<evidence type="ECO:0000256" key="4">
    <source>
        <dbReference type="ARBA" id="ARBA00022614"/>
    </source>
</evidence>
<reference evidence="16" key="1">
    <citation type="submission" date="2025-08" db="UniProtKB">
        <authorList>
            <consortium name="Ensembl"/>
        </authorList>
    </citation>
    <scope>IDENTIFICATION</scope>
</reference>
<dbReference type="Gene3D" id="3.40.50.10140">
    <property type="entry name" value="Toll/interleukin-1 receptor homology (TIR) domain"/>
    <property type="match status" value="1"/>
</dbReference>
<reference evidence="16" key="2">
    <citation type="submission" date="2025-09" db="UniProtKB">
        <authorList>
            <consortium name="Ensembl"/>
        </authorList>
    </citation>
    <scope>IDENTIFICATION</scope>
</reference>
<dbReference type="PROSITE" id="PS50104">
    <property type="entry name" value="TIR"/>
    <property type="match status" value="1"/>
</dbReference>
<dbReference type="PANTHER" id="PTHR24365">
    <property type="entry name" value="TOLL-LIKE RECEPTOR"/>
    <property type="match status" value="1"/>
</dbReference>
<evidence type="ECO:0000256" key="7">
    <source>
        <dbReference type="ARBA" id="ARBA00022737"/>
    </source>
</evidence>
<evidence type="ECO:0000256" key="2">
    <source>
        <dbReference type="ARBA" id="ARBA00009634"/>
    </source>
</evidence>
<dbReference type="GO" id="GO:0045087">
    <property type="term" value="P:innate immune response"/>
    <property type="evidence" value="ECO:0007669"/>
    <property type="project" value="UniProtKB-KW"/>
</dbReference>
<sequence>MLPSHLQVSTCYQSCTLHGLMADCSAQSHHWVPVLPPTITHLFLEMNYIREINSTSLSSYEHLVKLDLGMQRVPLVIRDYAFHRQEKLTWLVLGQNRDLKLEPMSFARMFNLQHLFLDTCSLTDSILAESYLEPLVSLETLDLSGNRIVTLRPGLFFSNLTRFKQLNLKLNQIERLCEEDLAGFRGKYFTLMKLNSNYLHKMYRGGLNLEMCGNPFRGMTFDMLDLSLNIFNLNETHQFFKQIEGTPIAHLIFSGAIGKDFSHDNLPDPNESTFKGLTKSSIYILDLSGNRIFALQRAVFSPLMDVTIIDLSKNKINEIKRNAFDGLRGHLLKLNLSSNLLGEIFSHTFTSLTSLSELDLSYNHIGALGYKSFSGLPMLRILHLTGNSLRHLGFPVTLPNLHYLVLDDNKLESVSSILALAMNSVYVDVSDNRLTNLEDIYVILSNFNRLQYFFYGGNSIKWCELSTGIAIPHNRSLEKLDLHDSSLHIFWEQGRCLDLFDHLKNLLNLNLRLNSLATLPRGIFRGLDSIRLIDLSFNALTYLQLDVFPVSLKVLYLSNNFLASPDPVTFQSLSYLSLAGNRFHCDCHLESFLMWLSVTNITFLSPVEDYRCEFPAALHGLPLLNYTTSVEPCEKDDEEAVRDLKLALFIFSALLVITAILSGIVYARLRGNIFISYKKLVSRVLKDPKPTPSAHELHYDAFLCFSNNDYRWVEAAVLKKLDNKFSEKNIFRCCFEARDFLPGEDHLSNIRDAIWGSRKTVCIVSKEFLKDGWCLEAFALAQGRLLEELTNVLIMLVVGKLAHYQLMKCSAVRAFVQKREYLTWPEDPQDLDWFYERLISKMNKDSKVKKFAENTPKAVQSVGQPKNEDSVELGIVRLVMSSC</sequence>
<dbReference type="PROSITE" id="PS51450">
    <property type="entry name" value="LRR"/>
    <property type="match status" value="3"/>
</dbReference>
<dbReference type="GO" id="GO:0006954">
    <property type="term" value="P:inflammatory response"/>
    <property type="evidence" value="ECO:0007669"/>
    <property type="project" value="UniProtKB-KW"/>
</dbReference>
<keyword evidence="3" id="KW-0399">Innate immunity</keyword>
<evidence type="ECO:0000256" key="5">
    <source>
        <dbReference type="ARBA" id="ARBA00022692"/>
    </source>
</evidence>
<dbReference type="GO" id="GO:0004888">
    <property type="term" value="F:transmembrane signaling receptor activity"/>
    <property type="evidence" value="ECO:0007669"/>
    <property type="project" value="InterPro"/>
</dbReference>
<dbReference type="InterPro" id="IPR032675">
    <property type="entry name" value="LRR_dom_sf"/>
</dbReference>
<comment type="subcellular location">
    <subcellularLocation>
        <location evidence="1">Membrane</location>
        <topology evidence="1">Single-pass type I membrane protein</topology>
    </subcellularLocation>
</comment>
<keyword evidence="9 14" id="KW-1133">Transmembrane helix</keyword>
<dbReference type="PIRSF" id="PIRSF037595">
    <property type="entry name" value="Toll-like_receptor"/>
    <property type="match status" value="1"/>
</dbReference>
<protein>
    <recommendedName>
        <fullName evidence="15">TIR domain-containing protein</fullName>
    </recommendedName>
</protein>
<dbReference type="SMART" id="SM00365">
    <property type="entry name" value="LRR_SD22"/>
    <property type="match status" value="6"/>
</dbReference>
<dbReference type="AlphaFoldDB" id="A0A3Q4BJF4"/>
<keyword evidence="4" id="KW-0433">Leucine-rich repeat</keyword>
<dbReference type="PANTHER" id="PTHR24365:SF525">
    <property type="entry name" value="TOLL-LIKE RECEPTOR 5"/>
    <property type="match status" value="1"/>
</dbReference>
<dbReference type="SMART" id="SM00255">
    <property type="entry name" value="TIR"/>
    <property type="match status" value="1"/>
</dbReference>
<evidence type="ECO:0000256" key="12">
    <source>
        <dbReference type="ARBA" id="ARBA00023180"/>
    </source>
</evidence>
<keyword evidence="8" id="KW-0391">Immunity</keyword>
<dbReference type="InterPro" id="IPR035897">
    <property type="entry name" value="Toll_tir_struct_dom_sf"/>
</dbReference>
<dbReference type="Proteomes" id="UP000261620">
    <property type="component" value="Unplaced"/>
</dbReference>
<dbReference type="FunFam" id="3.80.10.10:FF:000306">
    <property type="entry name" value="Toll-like receptor 5"/>
    <property type="match status" value="1"/>
</dbReference>
<feature type="transmembrane region" description="Helical" evidence="14">
    <location>
        <begin position="646"/>
        <end position="669"/>
    </location>
</feature>
<dbReference type="STRING" id="94237.ENSMMOP00000020072"/>
<dbReference type="SMART" id="SM00082">
    <property type="entry name" value="LRRCT"/>
    <property type="match status" value="1"/>
</dbReference>
<keyword evidence="12" id="KW-0325">Glycoprotein</keyword>
<evidence type="ECO:0000256" key="1">
    <source>
        <dbReference type="ARBA" id="ARBA00004479"/>
    </source>
</evidence>
<evidence type="ECO:0000259" key="15">
    <source>
        <dbReference type="PROSITE" id="PS50104"/>
    </source>
</evidence>
<keyword evidence="7" id="KW-0677">Repeat</keyword>
<dbReference type="Pfam" id="PF13855">
    <property type="entry name" value="LRR_8"/>
    <property type="match status" value="2"/>
</dbReference>